<dbReference type="Proteomes" id="UP000053328">
    <property type="component" value="Unassembled WGS sequence"/>
</dbReference>
<feature type="compositionally biased region" description="Polar residues" evidence="6">
    <location>
        <begin position="1"/>
        <end position="14"/>
    </location>
</feature>
<keyword evidence="3" id="KW-0285">Flavoprotein</keyword>
<dbReference type="InterPro" id="IPR036318">
    <property type="entry name" value="FAD-bd_PCMH-like_sf"/>
</dbReference>
<dbReference type="PANTHER" id="PTHR42973:SF39">
    <property type="entry name" value="FAD-BINDING PCMH-TYPE DOMAIN-CONTAINING PROTEIN"/>
    <property type="match status" value="1"/>
</dbReference>
<evidence type="ECO:0000256" key="5">
    <source>
        <dbReference type="ARBA" id="ARBA00023002"/>
    </source>
</evidence>
<dbReference type="AlphaFoldDB" id="A0A0D2B6N5"/>
<gene>
    <name evidence="8" type="ORF">PV08_07127</name>
</gene>
<dbReference type="InterPro" id="IPR016169">
    <property type="entry name" value="FAD-bd_PCMH_sub2"/>
</dbReference>
<dbReference type="Gene3D" id="3.30.465.10">
    <property type="match status" value="1"/>
</dbReference>
<reference evidence="8 9" key="1">
    <citation type="submission" date="2015-01" db="EMBL/GenBank/DDBJ databases">
        <title>The Genome Sequence of Exophiala spinifera CBS89968.</title>
        <authorList>
            <consortium name="The Broad Institute Genomics Platform"/>
            <person name="Cuomo C."/>
            <person name="de Hoog S."/>
            <person name="Gorbushina A."/>
            <person name="Stielow B."/>
            <person name="Teixiera M."/>
            <person name="Abouelleil A."/>
            <person name="Chapman S.B."/>
            <person name="Priest M."/>
            <person name="Young S.K."/>
            <person name="Wortman J."/>
            <person name="Nusbaum C."/>
            <person name="Birren B."/>
        </authorList>
    </citation>
    <scope>NUCLEOTIDE SEQUENCE [LARGE SCALE GENOMIC DNA]</scope>
    <source>
        <strain evidence="8 9">CBS 89968</strain>
    </source>
</reference>
<comment type="similarity">
    <text evidence="2">Belongs to the oxygen-dependent FAD-linked oxidoreductase family.</text>
</comment>
<dbReference type="InterPro" id="IPR006094">
    <property type="entry name" value="Oxid_FAD_bind_N"/>
</dbReference>
<evidence type="ECO:0000313" key="9">
    <source>
        <dbReference type="Proteomes" id="UP000053328"/>
    </source>
</evidence>
<name>A0A0D2B6N5_9EURO</name>
<dbReference type="PROSITE" id="PS51387">
    <property type="entry name" value="FAD_PCMH"/>
    <property type="match status" value="1"/>
</dbReference>
<dbReference type="InterPro" id="IPR050416">
    <property type="entry name" value="FAD-linked_Oxidoreductase"/>
</dbReference>
<keyword evidence="5" id="KW-0560">Oxidoreductase</keyword>
<keyword evidence="4" id="KW-0274">FAD</keyword>
<accession>A0A0D2B6N5</accession>
<comment type="cofactor">
    <cofactor evidence="1">
        <name>FAD</name>
        <dbReference type="ChEBI" id="CHEBI:57692"/>
    </cofactor>
</comment>
<dbReference type="STRING" id="91928.A0A0D2B6N5"/>
<dbReference type="InterPro" id="IPR016167">
    <property type="entry name" value="FAD-bd_PCMH_sub1"/>
</dbReference>
<dbReference type="GO" id="GO:0016491">
    <property type="term" value="F:oxidoreductase activity"/>
    <property type="evidence" value="ECO:0007669"/>
    <property type="project" value="UniProtKB-KW"/>
</dbReference>
<evidence type="ECO:0000256" key="4">
    <source>
        <dbReference type="ARBA" id="ARBA00022827"/>
    </source>
</evidence>
<protein>
    <recommendedName>
        <fullName evidence="7">FAD-binding PCMH-type domain-containing protein</fullName>
    </recommendedName>
</protein>
<sequence>MEPGLGSSTVPQTAGGSGVPPAPASQVYRRDTSAPEYEYHRTSFITRNVPSRFPLEIHVPSNTRDVVAAVRRARMLGVRVGVRSGGHSFPCSSLVENGILIDMKNVHRRVLYNPHSGHVDFGPGVRVKEVMDELSRLGRFFPTGHAPSVGMGGFVLNGGQGWFMRGWGVTSEQWIVKMEIVTADGNVVVASKEENSDLFWAARGSGQWFPGIVTRVWGRTVMRKRLWHRTLTFRVGEAYEDLMRFVFEREGKSPKWGVEVALCTFFPTRYENREEDEVGPDNLLLAVEIIAFCDGLKDAEALLSVWSDVPDSLAASLVQDDPARATNWDELFAFQDSLVPYGHGERWLCDSILSHPQIEDDELITKIKRALCDLPTRLSVGCLYISQATPNEKEQCCSLPQKYYIASFVGWKEAGEQKEKALRAWLSSVFGEAEEVGCGMYIADFDHQQRQSRVMTPYAEQRFAEVKRRYDPADIFPCVGFQGALY</sequence>
<dbReference type="PROSITE" id="PS00862">
    <property type="entry name" value="OX2_COVAL_FAD"/>
    <property type="match status" value="1"/>
</dbReference>
<feature type="domain" description="FAD-binding PCMH-type" evidence="7">
    <location>
        <begin position="50"/>
        <end position="223"/>
    </location>
</feature>
<proteinExistence type="inferred from homology"/>
<dbReference type="PANTHER" id="PTHR42973">
    <property type="entry name" value="BINDING OXIDOREDUCTASE, PUTATIVE (AFU_ORTHOLOGUE AFUA_1G17690)-RELATED"/>
    <property type="match status" value="1"/>
</dbReference>
<dbReference type="EMBL" id="KN847496">
    <property type="protein sequence ID" value="KIW14345.1"/>
    <property type="molecule type" value="Genomic_DNA"/>
</dbReference>
<evidence type="ECO:0000256" key="1">
    <source>
        <dbReference type="ARBA" id="ARBA00001974"/>
    </source>
</evidence>
<feature type="region of interest" description="Disordered" evidence="6">
    <location>
        <begin position="1"/>
        <end position="29"/>
    </location>
</feature>
<dbReference type="Gene3D" id="3.30.43.10">
    <property type="entry name" value="Uridine Diphospho-n-acetylenolpyruvylglucosamine Reductase, domain 2"/>
    <property type="match status" value="1"/>
</dbReference>
<dbReference type="RefSeq" id="XP_016234561.1">
    <property type="nucleotide sequence ID" value="XM_016381459.1"/>
</dbReference>
<dbReference type="InterPro" id="IPR016166">
    <property type="entry name" value="FAD-bd_PCMH"/>
</dbReference>
<dbReference type="OrthoDB" id="415825at2759"/>
<evidence type="ECO:0000259" key="7">
    <source>
        <dbReference type="PROSITE" id="PS51387"/>
    </source>
</evidence>
<dbReference type="Pfam" id="PF01565">
    <property type="entry name" value="FAD_binding_4"/>
    <property type="match status" value="1"/>
</dbReference>
<dbReference type="GO" id="GO:0071949">
    <property type="term" value="F:FAD binding"/>
    <property type="evidence" value="ECO:0007669"/>
    <property type="project" value="InterPro"/>
</dbReference>
<dbReference type="InterPro" id="IPR016164">
    <property type="entry name" value="FAD-linked_Oxase-like_C"/>
</dbReference>
<dbReference type="Gene3D" id="3.40.462.20">
    <property type="match status" value="1"/>
</dbReference>
<dbReference type="HOGENOM" id="CLU_018354_9_0_1"/>
<organism evidence="8 9">
    <name type="scientific">Exophiala spinifera</name>
    <dbReference type="NCBI Taxonomy" id="91928"/>
    <lineage>
        <taxon>Eukaryota</taxon>
        <taxon>Fungi</taxon>
        <taxon>Dikarya</taxon>
        <taxon>Ascomycota</taxon>
        <taxon>Pezizomycotina</taxon>
        <taxon>Eurotiomycetes</taxon>
        <taxon>Chaetothyriomycetidae</taxon>
        <taxon>Chaetothyriales</taxon>
        <taxon>Herpotrichiellaceae</taxon>
        <taxon>Exophiala</taxon>
    </lineage>
</organism>
<evidence type="ECO:0000313" key="8">
    <source>
        <dbReference type="EMBL" id="KIW14345.1"/>
    </source>
</evidence>
<dbReference type="GeneID" id="27334210"/>
<keyword evidence="9" id="KW-1185">Reference proteome</keyword>
<evidence type="ECO:0000256" key="3">
    <source>
        <dbReference type="ARBA" id="ARBA00022630"/>
    </source>
</evidence>
<dbReference type="SUPFAM" id="SSF55103">
    <property type="entry name" value="FAD-linked oxidases, C-terminal domain"/>
    <property type="match status" value="1"/>
</dbReference>
<evidence type="ECO:0000256" key="2">
    <source>
        <dbReference type="ARBA" id="ARBA00005466"/>
    </source>
</evidence>
<dbReference type="InterPro" id="IPR006093">
    <property type="entry name" value="Oxy_OxRdtase_FAD_BS"/>
</dbReference>
<dbReference type="SUPFAM" id="SSF56176">
    <property type="entry name" value="FAD-binding/transporter-associated domain-like"/>
    <property type="match status" value="1"/>
</dbReference>
<dbReference type="VEuPathDB" id="FungiDB:PV08_07127"/>
<evidence type="ECO:0000256" key="6">
    <source>
        <dbReference type="SAM" id="MobiDB-lite"/>
    </source>
</evidence>